<dbReference type="InterPro" id="IPR011011">
    <property type="entry name" value="Znf_FYVE_PHD"/>
</dbReference>
<evidence type="ECO:0000256" key="2">
    <source>
        <dbReference type="ARBA" id="ARBA00022833"/>
    </source>
</evidence>
<keyword evidence="1" id="KW-0479">Metal-binding</keyword>
<dbReference type="InterPro" id="IPR013083">
    <property type="entry name" value="Znf_RING/FYVE/PHD"/>
</dbReference>
<feature type="compositionally biased region" description="Gly residues" evidence="3">
    <location>
        <begin position="621"/>
        <end position="635"/>
    </location>
</feature>
<dbReference type="EMBL" id="BDRX01000034">
    <property type="protein sequence ID" value="GBF92652.1"/>
    <property type="molecule type" value="Genomic_DNA"/>
</dbReference>
<feature type="region of interest" description="Disordered" evidence="3">
    <location>
        <begin position="129"/>
        <end position="328"/>
    </location>
</feature>
<feature type="compositionally biased region" description="Gly residues" evidence="3">
    <location>
        <begin position="220"/>
        <end position="230"/>
    </location>
</feature>
<dbReference type="GO" id="GO:0005634">
    <property type="term" value="C:nucleus"/>
    <property type="evidence" value="ECO:0007669"/>
    <property type="project" value="TreeGrafter"/>
</dbReference>
<feature type="compositionally biased region" description="Low complexity" evidence="3">
    <location>
        <begin position="661"/>
        <end position="681"/>
    </location>
</feature>
<name>A0A2V0P155_9CHLO</name>
<feature type="compositionally biased region" description="Low complexity" evidence="3">
    <location>
        <begin position="592"/>
        <end position="603"/>
    </location>
</feature>
<feature type="region of interest" description="Disordered" evidence="3">
    <location>
        <begin position="493"/>
        <end position="647"/>
    </location>
</feature>
<dbReference type="InParanoid" id="A0A2V0P155"/>
<feature type="compositionally biased region" description="Gly residues" evidence="3">
    <location>
        <begin position="291"/>
        <end position="306"/>
    </location>
</feature>
<comment type="caution">
    <text evidence="4">The sequence shown here is derived from an EMBL/GenBank/DDBJ whole genome shotgun (WGS) entry which is preliminary data.</text>
</comment>
<feature type="compositionally biased region" description="Acidic residues" evidence="3">
    <location>
        <begin position="148"/>
        <end position="161"/>
    </location>
</feature>
<reference evidence="4 5" key="1">
    <citation type="journal article" date="2018" name="Sci. Rep.">
        <title>Raphidocelis subcapitata (=Pseudokirchneriella subcapitata) provides an insight into genome evolution and environmental adaptations in the Sphaeropleales.</title>
        <authorList>
            <person name="Suzuki S."/>
            <person name="Yamaguchi H."/>
            <person name="Nakajima N."/>
            <person name="Kawachi M."/>
        </authorList>
    </citation>
    <scope>NUCLEOTIDE SEQUENCE [LARGE SCALE GENOMIC DNA]</scope>
    <source>
        <strain evidence="4 5">NIES-35</strain>
    </source>
</reference>
<feature type="compositionally biased region" description="Acidic residues" evidence="3">
    <location>
        <begin position="38"/>
        <end position="65"/>
    </location>
</feature>
<dbReference type="GO" id="GO:0008270">
    <property type="term" value="F:zinc ion binding"/>
    <property type="evidence" value="ECO:0007669"/>
    <property type="project" value="UniProtKB-KW"/>
</dbReference>
<dbReference type="SUPFAM" id="SSF57903">
    <property type="entry name" value="FYVE/PHD zinc finger"/>
    <property type="match status" value="1"/>
</dbReference>
<gene>
    <name evidence="4" type="ORF">Rsub_05021</name>
</gene>
<feature type="region of interest" description="Disordered" evidence="3">
    <location>
        <begin position="1"/>
        <end position="65"/>
    </location>
</feature>
<dbReference type="Gene3D" id="3.30.40.10">
    <property type="entry name" value="Zinc/RING finger domain, C3HC4 (zinc finger)"/>
    <property type="match status" value="1"/>
</dbReference>
<protein>
    <recommendedName>
        <fullName evidence="6">PHD-type domain-containing protein</fullName>
    </recommendedName>
</protein>
<keyword evidence="5" id="KW-1185">Reference proteome</keyword>
<dbReference type="GO" id="GO:0043565">
    <property type="term" value="F:sequence-specific DNA binding"/>
    <property type="evidence" value="ECO:0007669"/>
    <property type="project" value="TreeGrafter"/>
</dbReference>
<dbReference type="PANTHER" id="PTHR14312:SF1">
    <property type="entry name" value="BASIC-LEUCINE ZIPPER TRANSCRIPTION FACTOR A"/>
    <property type="match status" value="1"/>
</dbReference>
<evidence type="ECO:0000256" key="1">
    <source>
        <dbReference type="ARBA" id="ARBA00022771"/>
    </source>
</evidence>
<evidence type="ECO:0008006" key="6">
    <source>
        <dbReference type="Google" id="ProtNLM"/>
    </source>
</evidence>
<accession>A0A2V0P155</accession>
<feature type="region of interest" description="Disordered" evidence="3">
    <location>
        <begin position="660"/>
        <end position="691"/>
    </location>
</feature>
<keyword evidence="2" id="KW-0862">Zinc</keyword>
<dbReference type="PANTHER" id="PTHR14312">
    <property type="entry name" value="CREB/ATF BZIP TRANSCRIPTION FACTOR"/>
    <property type="match status" value="1"/>
</dbReference>
<dbReference type="AlphaFoldDB" id="A0A2V0P155"/>
<evidence type="ECO:0000313" key="4">
    <source>
        <dbReference type="EMBL" id="GBF92652.1"/>
    </source>
</evidence>
<evidence type="ECO:0000256" key="3">
    <source>
        <dbReference type="SAM" id="MobiDB-lite"/>
    </source>
</evidence>
<organism evidence="4 5">
    <name type="scientific">Raphidocelis subcapitata</name>
    <dbReference type="NCBI Taxonomy" id="307507"/>
    <lineage>
        <taxon>Eukaryota</taxon>
        <taxon>Viridiplantae</taxon>
        <taxon>Chlorophyta</taxon>
        <taxon>core chlorophytes</taxon>
        <taxon>Chlorophyceae</taxon>
        <taxon>CS clade</taxon>
        <taxon>Sphaeropleales</taxon>
        <taxon>Selenastraceae</taxon>
        <taxon>Raphidocelis</taxon>
    </lineage>
</organism>
<feature type="compositionally biased region" description="Low complexity" evidence="3">
    <location>
        <begin position="201"/>
        <end position="219"/>
    </location>
</feature>
<feature type="compositionally biased region" description="Acidic residues" evidence="3">
    <location>
        <begin position="503"/>
        <end position="514"/>
    </location>
</feature>
<sequence>MAPSGGKRAAADALLDGEDDAPRRPGRPAAAAPRGSDEEMEEEDEEEEDEDEDESEEEGEEEEGLDAMCDVCGSTYGACVMLLCDNNEVASVRCPYGRHYHCCLSKRMRLSDLRAEQAFYCSTCVRAGYKLPDPPTPEQGTEAGASSAEEEGDSGDDDEEDRDYRAGEEAEDDDVVVVDEEGEEEEGEEGQRRPGGRGEPQRAPAKPAAARAMAAAAGGAAAGGRGGGGRGRGRGRGRAPPPPVPRDPLARHEARVREKERAARGVEAARAGHTGRALGTAPADLIAGASPAGGRGQPSGGRGGRGGRGEEALPPAARRNNLAPGRGAGRFSGAASDVVLWSGHLELRLARGPKAKPADKEPLAVVSASIQSLEQRDGRPVTAEQVAALRRVPRGARLVAYVSPAMALGSDFLVALSKSLEPSLKVNFPTQQAERALEKVGCKSRTHWAAVPIGTPAPLLFVVLQHDCGLKHCAPVDAVTARYMYTSLASFEPALAPPGRQQEEEEDEEEEEEQQQQQQQQQRPAGAGRLRSAPQQRRTAEPADEEPPGSGAASGSTLPVGPVEALGAASGSTEEVEFCDAAADSGGGSGGAEARAGQAGAEVIEIDDDEEQEQEEEEEGGAGTSGHGGAGGGGMLPRSERAASGTGAADQIGALLAAVSRRTGQEQQQQQQQRRQTAEQADGSGGATPGAAIGAAYAREVDASAVAQLLREDEEAAGCLVMGRLMPDLQALLAGGSPNGGAASGWAPFRVALLGFEEAGPLGTRTIAMQRAVQECRRLRATVFKDLASLAAAVRGAPNQGPPVIVVPRHAGPAKLAAALAEGAGGSGGAVPWWRVLTTLLPGVLVFYEDVGEGLLTACRLWLADGRGPPARDPAAWAAALRPLQLHPCGVAVVGGDLLRYAPPEQVERLLALLAKGRARSGAPPASWPLALRDRDLAYLAGWAAGVANVLRDTRHADTVLRLDDLLAEADRFWGGVTGPGGDEPRAPANGAAGAAAGASAAAWRAHLGLEGSEPDVVRDAAALAWLRRGALRLVIVLVPDARHAEGGGGQRGRPVVSHEHARSSLRVLQDASQRVGGSVLAGTVSDVVELLQRVVEAE</sequence>
<feature type="compositionally biased region" description="Acidic residues" evidence="3">
    <location>
        <begin position="169"/>
        <end position="188"/>
    </location>
</feature>
<evidence type="ECO:0000313" key="5">
    <source>
        <dbReference type="Proteomes" id="UP000247498"/>
    </source>
</evidence>
<proteinExistence type="predicted"/>
<dbReference type="Proteomes" id="UP000247498">
    <property type="component" value="Unassembled WGS sequence"/>
</dbReference>
<feature type="compositionally biased region" description="Basic and acidic residues" evidence="3">
    <location>
        <begin position="248"/>
        <end position="264"/>
    </location>
</feature>
<dbReference type="GO" id="GO:0010468">
    <property type="term" value="P:regulation of gene expression"/>
    <property type="evidence" value="ECO:0007669"/>
    <property type="project" value="TreeGrafter"/>
</dbReference>
<keyword evidence="1" id="KW-0863">Zinc-finger</keyword>
<feature type="compositionally biased region" description="Acidic residues" evidence="3">
    <location>
        <begin position="604"/>
        <end position="620"/>
    </location>
</feature>